<protein>
    <submittedName>
        <fullName evidence="1">2073_t:CDS:1</fullName>
    </submittedName>
</protein>
<comment type="caution">
    <text evidence="1">The sequence shown here is derived from an EMBL/GenBank/DDBJ whole genome shotgun (WGS) entry which is preliminary data.</text>
</comment>
<accession>A0A9N9F2V2</accession>
<reference evidence="1" key="1">
    <citation type="submission" date="2021-06" db="EMBL/GenBank/DDBJ databases">
        <authorList>
            <person name="Kallberg Y."/>
            <person name="Tangrot J."/>
            <person name="Rosling A."/>
        </authorList>
    </citation>
    <scope>NUCLEOTIDE SEQUENCE</scope>
    <source>
        <strain evidence="1">IA702</strain>
    </source>
</reference>
<name>A0A9N9F2V2_9GLOM</name>
<dbReference type="AlphaFoldDB" id="A0A9N9F2V2"/>
<evidence type="ECO:0000313" key="1">
    <source>
        <dbReference type="EMBL" id="CAG8506068.1"/>
    </source>
</evidence>
<dbReference type="EMBL" id="CAJVPJ010000282">
    <property type="protein sequence ID" value="CAG8506068.1"/>
    <property type="molecule type" value="Genomic_DNA"/>
</dbReference>
<evidence type="ECO:0000313" key="2">
    <source>
        <dbReference type="Proteomes" id="UP000789572"/>
    </source>
</evidence>
<dbReference type="Proteomes" id="UP000789572">
    <property type="component" value="Unassembled WGS sequence"/>
</dbReference>
<sequence length="79" mass="8692">MSRKQVVNDLYQDFLKQSVKEGLVACYSENDITLSPTPISSGSIRTYNAELKCSGTGTPVLIKSVVNGCYNCTKELRID</sequence>
<gene>
    <name evidence="1" type="ORF">POCULU_LOCUS2823</name>
</gene>
<organism evidence="1 2">
    <name type="scientific">Paraglomus occultum</name>
    <dbReference type="NCBI Taxonomy" id="144539"/>
    <lineage>
        <taxon>Eukaryota</taxon>
        <taxon>Fungi</taxon>
        <taxon>Fungi incertae sedis</taxon>
        <taxon>Mucoromycota</taxon>
        <taxon>Glomeromycotina</taxon>
        <taxon>Glomeromycetes</taxon>
        <taxon>Paraglomerales</taxon>
        <taxon>Paraglomeraceae</taxon>
        <taxon>Paraglomus</taxon>
    </lineage>
</organism>
<keyword evidence="2" id="KW-1185">Reference proteome</keyword>
<proteinExistence type="predicted"/>